<name>A0A841QXF8_9FIRM</name>
<dbReference type="AlphaFoldDB" id="A0A841QXF8"/>
<dbReference type="OrthoDB" id="1633956at2"/>
<organism evidence="1 2">
    <name type="scientific">Negativicoccus succinicivorans</name>
    <dbReference type="NCBI Taxonomy" id="620903"/>
    <lineage>
        <taxon>Bacteria</taxon>
        <taxon>Bacillati</taxon>
        <taxon>Bacillota</taxon>
        <taxon>Negativicutes</taxon>
        <taxon>Veillonellales</taxon>
        <taxon>Veillonellaceae</taxon>
        <taxon>Negativicoccus</taxon>
    </lineage>
</organism>
<protein>
    <submittedName>
        <fullName evidence="1">Uncharacterized protein</fullName>
    </submittedName>
</protein>
<dbReference type="InterPro" id="IPR038454">
    <property type="entry name" value="DnaA_N_sf"/>
</dbReference>
<reference evidence="1 2" key="1">
    <citation type="submission" date="2020-08" db="EMBL/GenBank/DDBJ databases">
        <title>Genomic Encyclopedia of Type Strains, Phase IV (KMG-IV): sequencing the most valuable type-strain genomes for metagenomic binning, comparative biology and taxonomic classification.</title>
        <authorList>
            <person name="Goeker M."/>
        </authorList>
    </citation>
    <scope>NUCLEOTIDE SEQUENCE [LARGE SCALE GENOMIC DNA]</scope>
    <source>
        <strain evidence="1 2">DSM 21255</strain>
    </source>
</reference>
<dbReference type="Gene3D" id="3.30.300.180">
    <property type="match status" value="1"/>
</dbReference>
<proteinExistence type="predicted"/>
<comment type="caution">
    <text evidence="1">The sequence shown here is derived from an EMBL/GenBank/DDBJ whole genome shotgun (WGS) entry which is preliminary data.</text>
</comment>
<evidence type="ECO:0000313" key="1">
    <source>
        <dbReference type="EMBL" id="MBB6477264.1"/>
    </source>
</evidence>
<dbReference type="EMBL" id="JACHHI010000001">
    <property type="protein sequence ID" value="MBB6477264.1"/>
    <property type="molecule type" value="Genomic_DNA"/>
</dbReference>
<gene>
    <name evidence="1" type="ORF">HNR45_000286</name>
</gene>
<dbReference type="RefSeq" id="WP_159821845.1">
    <property type="nucleotide sequence ID" value="NZ_CABWNB010000001.1"/>
</dbReference>
<accession>A0A841QXF8</accession>
<evidence type="ECO:0000313" key="2">
    <source>
        <dbReference type="Proteomes" id="UP000591941"/>
    </source>
</evidence>
<dbReference type="Proteomes" id="UP000591941">
    <property type="component" value="Unassembled WGS sequence"/>
</dbReference>
<keyword evidence="2" id="KW-1185">Reference proteome</keyword>
<dbReference type="GeneID" id="93485576"/>
<sequence>MAIDLERRSTADKGYSDSLYEVHFVPVTERTEYQEGPIANALKKLQEKMEKKDFETYINSLLRINYDGKRLLLITRREINRTMLEGKFRKDIADAFETQQIRVVSQA</sequence>